<evidence type="ECO:0000256" key="7">
    <source>
        <dbReference type="ARBA" id="ARBA00023224"/>
    </source>
</evidence>
<dbReference type="Proteomes" id="UP000006094">
    <property type="component" value="Chromosome"/>
</dbReference>
<protein>
    <submittedName>
        <fullName evidence="13">Methyl-accepting chemotaxis sensory transducer with Cache sensor</fullName>
    </submittedName>
</protein>
<dbReference type="SMART" id="SM00283">
    <property type="entry name" value="MA"/>
    <property type="match status" value="1"/>
</dbReference>
<evidence type="ECO:0000313" key="14">
    <source>
        <dbReference type="Proteomes" id="UP000006094"/>
    </source>
</evidence>
<sequence length="681" mass="74830">MKTKLKLKLKMNLKIKLISAIFIAIALSLSVLGVFSYRSTSKSMESSVEENLMNTADGVVSSINQELDSVYRNVEIMSSRQELIDLAKGDISAKEGAFNYLFNIEKDHKDLLLNLLITDVNGNVLVTSEDIQPDMYLGDLEHMKYIIKEGKPAHSDVIIAKADNHQQIISVGYPLVSDGQVVGTMVAALKFENISKHAEKIKIGEKGFAFILDKQGTFIGHPVKEKRSKVKMIDDMGEMDESCKEVVDKMQSGQEGKGYYTYKGMKKFARFIPVDKWILVVEADYDEYMAPAKSIRNDTIFTIIVAIIIATVVAYIFINRNIVNPINQLQKLMNRAGKGDLTVTSNISTKDEIQLLGEDFNNMIEQQSNIVSAIKRNSNELTQTSEELAASIEEMTASNEQVSSNIQDVAGVTISQNDSIVDISEVLVQLSSLIQIAQRRAYMAKDNSKNTIDVASQGRVKLEETVSAIENISNVSSETEGILISLSKISERVSGIIETINNISDQTNLLALNANIEAARAGEHGRGFAVVAEEVRKLSEQTTAESSQISLLVNEMLIDINKAVESMKLSKKAVENGVIVANETDKSFISILEAVEQIGDDIEQIVDITKDEVASSDKIVKLIDTIASTSELITKDSQDIAAVVEEQSAVSQSVASVAEETTAMANELTSLVENFIERGEE</sequence>
<evidence type="ECO:0000259" key="12">
    <source>
        <dbReference type="PROSITE" id="PS50885"/>
    </source>
</evidence>
<keyword evidence="4 10" id="KW-0812">Transmembrane</keyword>
<dbReference type="OrthoDB" id="1704138at2"/>
<keyword evidence="2" id="KW-1003">Cell membrane</keyword>
<evidence type="ECO:0000313" key="13">
    <source>
        <dbReference type="EMBL" id="AFS78788.1"/>
    </source>
</evidence>
<accession>K0AYD2</accession>
<dbReference type="PANTHER" id="PTHR32089:SF114">
    <property type="entry name" value="METHYL-ACCEPTING CHEMOTAXIS PROTEIN MCPB"/>
    <property type="match status" value="1"/>
</dbReference>
<dbReference type="InterPro" id="IPR003660">
    <property type="entry name" value="HAMP_dom"/>
</dbReference>
<keyword evidence="5 10" id="KW-1133">Transmembrane helix</keyword>
<dbReference type="GO" id="GO:0006935">
    <property type="term" value="P:chemotaxis"/>
    <property type="evidence" value="ECO:0007669"/>
    <property type="project" value="UniProtKB-KW"/>
</dbReference>
<comment type="similarity">
    <text evidence="8">Belongs to the methyl-accepting chemotaxis (MCP) protein family.</text>
</comment>
<dbReference type="HOGENOM" id="CLU_000445_107_19_9"/>
<dbReference type="CDD" id="cd11386">
    <property type="entry name" value="MCP_signal"/>
    <property type="match status" value="1"/>
</dbReference>
<evidence type="ECO:0000259" key="11">
    <source>
        <dbReference type="PROSITE" id="PS50111"/>
    </source>
</evidence>
<keyword evidence="3" id="KW-0145">Chemotaxis</keyword>
<dbReference type="GO" id="GO:0007165">
    <property type="term" value="P:signal transduction"/>
    <property type="evidence" value="ECO:0007669"/>
    <property type="project" value="UniProtKB-KW"/>
</dbReference>
<dbReference type="InterPro" id="IPR004089">
    <property type="entry name" value="MCPsignal_dom"/>
</dbReference>
<dbReference type="Pfam" id="PF02743">
    <property type="entry name" value="dCache_1"/>
    <property type="match status" value="1"/>
</dbReference>
<dbReference type="GO" id="GO:0005886">
    <property type="term" value="C:plasma membrane"/>
    <property type="evidence" value="ECO:0007669"/>
    <property type="project" value="UniProtKB-SubCell"/>
</dbReference>
<dbReference type="SUPFAM" id="SSF58104">
    <property type="entry name" value="Methyl-accepting chemotaxis protein (MCP) signaling domain"/>
    <property type="match status" value="1"/>
</dbReference>
<dbReference type="PROSITE" id="PS50885">
    <property type="entry name" value="HAMP"/>
    <property type="match status" value="1"/>
</dbReference>
<dbReference type="CDD" id="cd06225">
    <property type="entry name" value="HAMP"/>
    <property type="match status" value="1"/>
</dbReference>
<feature type="domain" description="HAMP" evidence="12">
    <location>
        <begin position="320"/>
        <end position="372"/>
    </location>
</feature>
<gene>
    <name evidence="13" type="ordered locus">Curi_c17810</name>
</gene>
<dbReference type="Pfam" id="PF00672">
    <property type="entry name" value="HAMP"/>
    <property type="match status" value="1"/>
</dbReference>
<evidence type="ECO:0000256" key="1">
    <source>
        <dbReference type="ARBA" id="ARBA00004651"/>
    </source>
</evidence>
<dbReference type="CDD" id="cd12912">
    <property type="entry name" value="PDC2_MCP_like"/>
    <property type="match status" value="1"/>
</dbReference>
<feature type="transmembrane region" description="Helical" evidence="10">
    <location>
        <begin position="299"/>
        <end position="318"/>
    </location>
</feature>
<evidence type="ECO:0000256" key="3">
    <source>
        <dbReference type="ARBA" id="ARBA00022500"/>
    </source>
</evidence>
<evidence type="ECO:0000256" key="2">
    <source>
        <dbReference type="ARBA" id="ARBA00022475"/>
    </source>
</evidence>
<dbReference type="KEGG" id="cad:Curi_c17810"/>
<evidence type="ECO:0000256" key="4">
    <source>
        <dbReference type="ARBA" id="ARBA00022692"/>
    </source>
</evidence>
<dbReference type="RefSeq" id="WP_014967924.1">
    <property type="nucleotide sequence ID" value="NC_018664.1"/>
</dbReference>
<proteinExistence type="inferred from homology"/>
<dbReference type="PROSITE" id="PS50111">
    <property type="entry name" value="CHEMOTAXIS_TRANSDUC_2"/>
    <property type="match status" value="1"/>
</dbReference>
<reference evidence="13 14" key="1">
    <citation type="journal article" date="2012" name="PLoS ONE">
        <title>The purine-utilizing bacterium Clostridium acidurici 9a: a genome-guided metabolic reconsideration.</title>
        <authorList>
            <person name="Hartwich K."/>
            <person name="Poehlein A."/>
            <person name="Daniel R."/>
        </authorList>
    </citation>
    <scope>NUCLEOTIDE SEQUENCE [LARGE SCALE GENOMIC DNA]</scope>
    <source>
        <strain evidence="14">ATCC 7906 / DSM 604 / BCRC 14475 / CIP 104303 / KCTC 5404 / NCIMB 10678 / 9a</strain>
    </source>
</reference>
<dbReference type="Gene3D" id="1.10.287.950">
    <property type="entry name" value="Methyl-accepting chemotaxis protein"/>
    <property type="match status" value="1"/>
</dbReference>
<keyword evidence="7 9" id="KW-0807">Transducer</keyword>
<dbReference type="Gene3D" id="3.30.450.20">
    <property type="entry name" value="PAS domain"/>
    <property type="match status" value="1"/>
</dbReference>
<evidence type="ECO:0000256" key="6">
    <source>
        <dbReference type="ARBA" id="ARBA00023136"/>
    </source>
</evidence>
<feature type="domain" description="Methyl-accepting transducer" evidence="11">
    <location>
        <begin position="391"/>
        <end position="627"/>
    </location>
</feature>
<dbReference type="PANTHER" id="PTHR32089">
    <property type="entry name" value="METHYL-ACCEPTING CHEMOTAXIS PROTEIN MCPB"/>
    <property type="match status" value="1"/>
</dbReference>
<evidence type="ECO:0000256" key="8">
    <source>
        <dbReference type="ARBA" id="ARBA00029447"/>
    </source>
</evidence>
<evidence type="ECO:0000256" key="10">
    <source>
        <dbReference type="SAM" id="Phobius"/>
    </source>
</evidence>
<evidence type="ECO:0000256" key="9">
    <source>
        <dbReference type="PROSITE-ProRule" id="PRU00284"/>
    </source>
</evidence>
<dbReference type="Gene3D" id="6.10.340.10">
    <property type="match status" value="1"/>
</dbReference>
<dbReference type="eggNOG" id="COG0840">
    <property type="taxonomic scope" value="Bacteria"/>
</dbReference>
<name>K0AYD2_GOTA9</name>
<keyword evidence="14" id="KW-1185">Reference proteome</keyword>
<dbReference type="EMBL" id="CP003326">
    <property type="protein sequence ID" value="AFS78788.1"/>
    <property type="molecule type" value="Genomic_DNA"/>
</dbReference>
<keyword evidence="6 10" id="KW-0472">Membrane</keyword>
<dbReference type="InterPro" id="IPR033479">
    <property type="entry name" value="dCache_1"/>
</dbReference>
<dbReference type="SMART" id="SM00304">
    <property type="entry name" value="HAMP"/>
    <property type="match status" value="1"/>
</dbReference>
<dbReference type="STRING" id="1128398.Curi_c17810"/>
<comment type="subcellular location">
    <subcellularLocation>
        <location evidence="1">Cell membrane</location>
        <topology evidence="1">Multi-pass membrane protein</topology>
    </subcellularLocation>
</comment>
<dbReference type="AlphaFoldDB" id="K0AYD2"/>
<dbReference type="Pfam" id="PF00015">
    <property type="entry name" value="MCPsignal"/>
    <property type="match status" value="1"/>
</dbReference>
<organism evidence="13 14">
    <name type="scientific">Gottschalkia acidurici (strain ATCC 7906 / DSM 604 / BCRC 14475 / CIP 104303 / KCTC 5404 / NCIMB 10678 / 9a)</name>
    <name type="common">Clostridium acidurici</name>
    <dbReference type="NCBI Taxonomy" id="1128398"/>
    <lineage>
        <taxon>Bacteria</taxon>
        <taxon>Bacillati</taxon>
        <taxon>Bacillota</taxon>
        <taxon>Tissierellia</taxon>
        <taxon>Tissierellales</taxon>
        <taxon>Gottschalkiaceae</taxon>
        <taxon>Gottschalkia</taxon>
    </lineage>
</organism>
<evidence type="ECO:0000256" key="5">
    <source>
        <dbReference type="ARBA" id="ARBA00022989"/>
    </source>
</evidence>
<dbReference type="PATRIC" id="fig|1128398.3.peg.1829"/>